<dbReference type="Proteomes" id="UP000410984">
    <property type="component" value="Unassembled WGS sequence"/>
</dbReference>
<gene>
    <name evidence="1" type="ORF">MET9862_02654</name>
</gene>
<accession>A0A509ED23</accession>
<dbReference type="EMBL" id="CABFPH010000033">
    <property type="protein sequence ID" value="VUD72060.1"/>
    <property type="molecule type" value="Genomic_DNA"/>
</dbReference>
<reference evidence="1 2" key="1">
    <citation type="submission" date="2019-06" db="EMBL/GenBank/DDBJ databases">
        <authorList>
            <person name="Rodrigo-Torres L."/>
            <person name="Arahal R. D."/>
            <person name="Lucena T."/>
        </authorList>
    </citation>
    <scope>NUCLEOTIDE SEQUENCE [LARGE SCALE GENOMIC DNA]</scope>
    <source>
        <strain evidence="1 2">SB0023/3</strain>
    </source>
</reference>
<dbReference type="AlphaFoldDB" id="A0A509ED23"/>
<protein>
    <submittedName>
        <fullName evidence="1">Uncharacterized protein</fullName>
    </submittedName>
</protein>
<name>A0A509ED23_9HYPH</name>
<organism evidence="1 2">
    <name type="scientific">Methylobacterium symbioticum</name>
    <dbReference type="NCBI Taxonomy" id="2584084"/>
    <lineage>
        <taxon>Bacteria</taxon>
        <taxon>Pseudomonadati</taxon>
        <taxon>Pseudomonadota</taxon>
        <taxon>Alphaproteobacteria</taxon>
        <taxon>Hyphomicrobiales</taxon>
        <taxon>Methylobacteriaceae</taxon>
        <taxon>Methylobacterium</taxon>
    </lineage>
</organism>
<sequence>MNRRETFAPARAEARNSGGRSEAALLWAAILADRRARDEPGARLRALLLAQIDDTRR</sequence>
<evidence type="ECO:0000313" key="1">
    <source>
        <dbReference type="EMBL" id="VUD72060.1"/>
    </source>
</evidence>
<keyword evidence="2" id="KW-1185">Reference proteome</keyword>
<proteinExistence type="predicted"/>
<dbReference type="RefSeq" id="WP_185156860.1">
    <property type="nucleotide sequence ID" value="NZ_CABFPH010000033.1"/>
</dbReference>
<evidence type="ECO:0000313" key="2">
    <source>
        <dbReference type="Proteomes" id="UP000410984"/>
    </source>
</evidence>